<sequence length="209" mass="23245">MHTSDEDGRTKIDNLLAPNHFLDTSLQLCDLALHGFDFSWESLPTSNLTRLDLDAAPRMSPHSGQVSLRTVELPFLEMLSLSGPALDVACFFKHVRPAASTKMALTCICDGDDVLHTFAAVFTPLLARQLSTNSSGTYPMLHLQLRTNHIDARILEIVGDRKSRVDDDEPLTWTLPSQPSSPLMSSCAFETAAVCRYNRFRLFSKARSH</sequence>
<accession>A0ACB8SV81</accession>
<protein>
    <submittedName>
        <fullName evidence="1">Uncharacterized protein</fullName>
    </submittedName>
</protein>
<name>A0ACB8SV81_9AGAM</name>
<proteinExistence type="predicted"/>
<dbReference type="Proteomes" id="UP000814140">
    <property type="component" value="Unassembled WGS sequence"/>
</dbReference>
<comment type="caution">
    <text evidence="1">The sequence shown here is derived from an EMBL/GenBank/DDBJ whole genome shotgun (WGS) entry which is preliminary data.</text>
</comment>
<keyword evidence="2" id="KW-1185">Reference proteome</keyword>
<evidence type="ECO:0000313" key="1">
    <source>
        <dbReference type="EMBL" id="KAI0059768.1"/>
    </source>
</evidence>
<reference evidence="1" key="2">
    <citation type="journal article" date="2022" name="New Phytol.">
        <title>Evolutionary transition to the ectomycorrhizal habit in the genomes of a hyperdiverse lineage of mushroom-forming fungi.</title>
        <authorList>
            <person name="Looney B."/>
            <person name="Miyauchi S."/>
            <person name="Morin E."/>
            <person name="Drula E."/>
            <person name="Courty P.E."/>
            <person name="Kohler A."/>
            <person name="Kuo A."/>
            <person name="LaButti K."/>
            <person name="Pangilinan J."/>
            <person name="Lipzen A."/>
            <person name="Riley R."/>
            <person name="Andreopoulos W."/>
            <person name="He G."/>
            <person name="Johnson J."/>
            <person name="Nolan M."/>
            <person name="Tritt A."/>
            <person name="Barry K.W."/>
            <person name="Grigoriev I.V."/>
            <person name="Nagy L.G."/>
            <person name="Hibbett D."/>
            <person name="Henrissat B."/>
            <person name="Matheny P.B."/>
            <person name="Labbe J."/>
            <person name="Martin F.M."/>
        </authorList>
    </citation>
    <scope>NUCLEOTIDE SEQUENCE</scope>
    <source>
        <strain evidence="1">HHB10654</strain>
    </source>
</reference>
<dbReference type="EMBL" id="MU277223">
    <property type="protein sequence ID" value="KAI0059768.1"/>
    <property type="molecule type" value="Genomic_DNA"/>
</dbReference>
<evidence type="ECO:0000313" key="2">
    <source>
        <dbReference type="Proteomes" id="UP000814140"/>
    </source>
</evidence>
<gene>
    <name evidence="1" type="ORF">BV25DRAFT_1021712</name>
</gene>
<organism evidence="1 2">
    <name type="scientific">Artomyces pyxidatus</name>
    <dbReference type="NCBI Taxonomy" id="48021"/>
    <lineage>
        <taxon>Eukaryota</taxon>
        <taxon>Fungi</taxon>
        <taxon>Dikarya</taxon>
        <taxon>Basidiomycota</taxon>
        <taxon>Agaricomycotina</taxon>
        <taxon>Agaricomycetes</taxon>
        <taxon>Russulales</taxon>
        <taxon>Auriscalpiaceae</taxon>
        <taxon>Artomyces</taxon>
    </lineage>
</organism>
<reference evidence="1" key="1">
    <citation type="submission" date="2021-03" db="EMBL/GenBank/DDBJ databases">
        <authorList>
            <consortium name="DOE Joint Genome Institute"/>
            <person name="Ahrendt S."/>
            <person name="Looney B.P."/>
            <person name="Miyauchi S."/>
            <person name="Morin E."/>
            <person name="Drula E."/>
            <person name="Courty P.E."/>
            <person name="Chicoki N."/>
            <person name="Fauchery L."/>
            <person name="Kohler A."/>
            <person name="Kuo A."/>
            <person name="Labutti K."/>
            <person name="Pangilinan J."/>
            <person name="Lipzen A."/>
            <person name="Riley R."/>
            <person name="Andreopoulos W."/>
            <person name="He G."/>
            <person name="Johnson J."/>
            <person name="Barry K.W."/>
            <person name="Grigoriev I.V."/>
            <person name="Nagy L."/>
            <person name="Hibbett D."/>
            <person name="Henrissat B."/>
            <person name="Matheny P.B."/>
            <person name="Labbe J."/>
            <person name="Martin F."/>
        </authorList>
    </citation>
    <scope>NUCLEOTIDE SEQUENCE</scope>
    <source>
        <strain evidence="1">HHB10654</strain>
    </source>
</reference>